<dbReference type="EMBL" id="QRHN01000006">
    <property type="protein sequence ID" value="RHF79291.1"/>
    <property type="molecule type" value="Genomic_DNA"/>
</dbReference>
<dbReference type="RefSeq" id="WP_118237007.1">
    <property type="nucleotide sequence ID" value="NZ_QRHN01000006.1"/>
</dbReference>
<organism evidence="1 2">
    <name type="scientific">Dorea formicigenerans</name>
    <dbReference type="NCBI Taxonomy" id="39486"/>
    <lineage>
        <taxon>Bacteria</taxon>
        <taxon>Bacillati</taxon>
        <taxon>Bacillota</taxon>
        <taxon>Clostridia</taxon>
        <taxon>Lachnospirales</taxon>
        <taxon>Lachnospiraceae</taxon>
        <taxon>Dorea</taxon>
    </lineage>
</organism>
<dbReference type="Proteomes" id="UP000285666">
    <property type="component" value="Unassembled WGS sequence"/>
</dbReference>
<protein>
    <recommendedName>
        <fullName evidence="3">Preprotein translocase subunit SecB</fullName>
    </recommendedName>
</protein>
<sequence length="135" mass="14986">MTTLINMDLTSLSTKEAFVINKVDYAGKPMKLTVARRHEQDPDNENSYIGICSAELRLADELNLDTLDTTFLAKVVISGTFTCDEPVEYRTYDNIHDTILLQLLPHLRATLSGIMTAAGLTPYLIPNSIIPITSK</sequence>
<name>A0A414QET1_9FIRM</name>
<proteinExistence type="predicted"/>
<evidence type="ECO:0000313" key="2">
    <source>
        <dbReference type="Proteomes" id="UP000285666"/>
    </source>
</evidence>
<evidence type="ECO:0008006" key="3">
    <source>
        <dbReference type="Google" id="ProtNLM"/>
    </source>
</evidence>
<dbReference type="AlphaFoldDB" id="A0A414QET1"/>
<comment type="caution">
    <text evidence="1">The sequence shown here is derived from an EMBL/GenBank/DDBJ whole genome shotgun (WGS) entry which is preliminary data.</text>
</comment>
<reference evidence="1 2" key="1">
    <citation type="submission" date="2018-08" db="EMBL/GenBank/DDBJ databases">
        <title>A genome reference for cultivated species of the human gut microbiota.</title>
        <authorList>
            <person name="Zou Y."/>
            <person name="Xue W."/>
            <person name="Luo G."/>
        </authorList>
    </citation>
    <scope>NUCLEOTIDE SEQUENCE [LARGE SCALE GENOMIC DNA]</scope>
    <source>
        <strain evidence="1 2">AM23-7AC</strain>
    </source>
</reference>
<evidence type="ECO:0000313" key="1">
    <source>
        <dbReference type="EMBL" id="RHF79291.1"/>
    </source>
</evidence>
<accession>A0A414QET1</accession>
<gene>
    <name evidence="1" type="ORF">DW658_06225</name>
</gene>